<dbReference type="KEGG" id="hbs:IPV69_11100"/>
<gene>
    <name evidence="2" type="ORF">IPV69_11100</name>
</gene>
<reference evidence="2 3" key="1">
    <citation type="submission" date="2020-10" db="EMBL/GenBank/DDBJ databases">
        <title>Wide distribution of Phycisphaera-like planctomycetes from WD2101 soil group in peatlands and genome analysis of the first cultivated representative.</title>
        <authorList>
            <person name="Dedysh S.N."/>
            <person name="Beletsky A.V."/>
            <person name="Ivanova A."/>
            <person name="Kulichevskaya I.S."/>
            <person name="Suzina N.E."/>
            <person name="Philippov D.A."/>
            <person name="Rakitin A.L."/>
            <person name="Mardanov A.V."/>
            <person name="Ravin N.V."/>
        </authorList>
    </citation>
    <scope>NUCLEOTIDE SEQUENCE [LARGE SCALE GENOMIC DNA]</scope>
    <source>
        <strain evidence="2 3">M1803</strain>
    </source>
</reference>
<dbReference type="Proteomes" id="UP000593765">
    <property type="component" value="Chromosome"/>
</dbReference>
<name>A0A7M2X4Z0_9BACT</name>
<accession>A0A7M2X4Z0</accession>
<feature type="compositionally biased region" description="Low complexity" evidence="1">
    <location>
        <begin position="241"/>
        <end position="262"/>
    </location>
</feature>
<dbReference type="EMBL" id="CP063458">
    <property type="protein sequence ID" value="QOV91860.1"/>
    <property type="molecule type" value="Genomic_DNA"/>
</dbReference>
<evidence type="ECO:0000256" key="1">
    <source>
        <dbReference type="SAM" id="MobiDB-lite"/>
    </source>
</evidence>
<evidence type="ECO:0000313" key="2">
    <source>
        <dbReference type="EMBL" id="QOV91860.1"/>
    </source>
</evidence>
<feature type="region of interest" description="Disordered" evidence="1">
    <location>
        <begin position="240"/>
        <end position="266"/>
    </location>
</feature>
<evidence type="ECO:0000313" key="3">
    <source>
        <dbReference type="Proteomes" id="UP000593765"/>
    </source>
</evidence>
<dbReference type="AlphaFoldDB" id="A0A7M2X4Z0"/>
<sequence>MAALSRRSLSSISRLSRSVAFAAAVLVVPAFGPILSVSAQTSTEAVQPDVENGKFQFEGVLTRPEFVRSLPGDNFYPTTKLDAGAKVIVVGSKNNWLKILPPGGSFSYVQKAFVQVHGDGKQGKATSQLIVRAGSSLQPVMWVTQAKLEKGEPVEIIGEEEQYFKIKPPIGAYLYVATDAVKPGQQVVVTATGQVQPVAPVAIAEATPAAAPEKAAPEAVPAPAAPTPETPAVLIPKSEQAVVPPDASVPAAPATRPTLTADAEPKLIEPVPAEAVPTEPAPRPVNPLAAARPLSPAEAIAKLQSLEQEFTAASQLPLTEQPLAELTAGYEQVAGADGTTEMTRRIAEARLQTLKVRSESREQLLTVQASRKDAGGKLQAQQAEQVEIRDRIRQSEVRSYTAVGTIRPSSLQVARTPIFRLTDPQTGRTLAYVWATDTKIAGGDGQFVGVRGEIKTDPRFNFKVITPSSVEIIDARGLYTAYAAEIAPPSLLPKSTATISPEQ</sequence>
<protein>
    <recommendedName>
        <fullName evidence="4">SH3 domain-containing protein</fullName>
    </recommendedName>
</protein>
<dbReference type="RefSeq" id="WP_206295176.1">
    <property type="nucleotide sequence ID" value="NZ_CP063458.1"/>
</dbReference>
<keyword evidence="3" id="KW-1185">Reference proteome</keyword>
<dbReference type="Gene3D" id="2.30.30.40">
    <property type="entry name" value="SH3 Domains"/>
    <property type="match status" value="1"/>
</dbReference>
<organism evidence="2 3">
    <name type="scientific">Humisphaera borealis</name>
    <dbReference type="NCBI Taxonomy" id="2807512"/>
    <lineage>
        <taxon>Bacteria</taxon>
        <taxon>Pseudomonadati</taxon>
        <taxon>Planctomycetota</taxon>
        <taxon>Phycisphaerae</taxon>
        <taxon>Tepidisphaerales</taxon>
        <taxon>Tepidisphaeraceae</taxon>
        <taxon>Humisphaera</taxon>
    </lineage>
</organism>
<dbReference type="InterPro" id="IPR052354">
    <property type="entry name" value="Cell_Wall_Dynamics_Protein"/>
</dbReference>
<dbReference type="PANTHER" id="PTHR34408:SF1">
    <property type="entry name" value="GLYCOSYL HYDROLASE FAMILY 19 DOMAIN-CONTAINING PROTEIN HI_1415"/>
    <property type="match status" value="1"/>
</dbReference>
<dbReference type="PANTHER" id="PTHR34408">
    <property type="entry name" value="FAMILY PROTEIN, PUTATIVE-RELATED"/>
    <property type="match status" value="1"/>
</dbReference>
<evidence type="ECO:0008006" key="4">
    <source>
        <dbReference type="Google" id="ProtNLM"/>
    </source>
</evidence>
<proteinExistence type="predicted"/>